<evidence type="ECO:0000313" key="2">
    <source>
        <dbReference type="EMBL" id="CAD7399750.1"/>
    </source>
</evidence>
<accession>A0A7R9CRT2</accession>
<reference evidence="2" key="1">
    <citation type="submission" date="2020-11" db="EMBL/GenBank/DDBJ databases">
        <authorList>
            <person name="Tran Van P."/>
        </authorList>
    </citation>
    <scope>NUCLEOTIDE SEQUENCE</scope>
</reference>
<protein>
    <submittedName>
        <fullName evidence="2">Uncharacterized protein</fullName>
    </submittedName>
</protein>
<organism evidence="2">
    <name type="scientific">Timema cristinae</name>
    <name type="common">Walking stick</name>
    <dbReference type="NCBI Taxonomy" id="61476"/>
    <lineage>
        <taxon>Eukaryota</taxon>
        <taxon>Metazoa</taxon>
        <taxon>Ecdysozoa</taxon>
        <taxon>Arthropoda</taxon>
        <taxon>Hexapoda</taxon>
        <taxon>Insecta</taxon>
        <taxon>Pterygota</taxon>
        <taxon>Neoptera</taxon>
        <taxon>Polyneoptera</taxon>
        <taxon>Phasmatodea</taxon>
        <taxon>Timematodea</taxon>
        <taxon>Timematoidea</taxon>
        <taxon>Timematidae</taxon>
        <taxon>Timema</taxon>
    </lineage>
</organism>
<evidence type="ECO:0000256" key="1">
    <source>
        <dbReference type="SAM" id="MobiDB-lite"/>
    </source>
</evidence>
<feature type="region of interest" description="Disordered" evidence="1">
    <location>
        <begin position="34"/>
        <end position="55"/>
    </location>
</feature>
<gene>
    <name evidence="2" type="ORF">TCEB3V08_LOCUS5170</name>
</gene>
<proteinExistence type="predicted"/>
<dbReference type="AlphaFoldDB" id="A0A7R9CRT2"/>
<sequence length="267" mass="29981">MATAGLTLLHNPAQETEFGKVELEEVNPHLRGWRVENHLGKTTPSSPDRDSNLDLPVLSSRAQHDKRVSQLRHRAVVNQEADILFGVCDVISLRVLLPISALDWDSNHDIPIFSSLGYCKSDALDQGSQTQGPQQVVGRGGKHNSYRTDTAPSPAHHPEWRNHNLTNDTFLAMPRFEPVTLSQYRATLPTETRCKTVSKNVELRSGDGVDGRTLPHFCLFHPVWKGGLRGKEMEGKGTLLQHKPGRYIQVHYTLARARQYNQTERST</sequence>
<name>A0A7R9CRT2_TIMCR</name>
<feature type="region of interest" description="Disordered" evidence="1">
    <location>
        <begin position="125"/>
        <end position="161"/>
    </location>
</feature>
<dbReference type="EMBL" id="OC317921">
    <property type="protein sequence ID" value="CAD7399750.1"/>
    <property type="molecule type" value="Genomic_DNA"/>
</dbReference>